<feature type="binding site" evidence="5">
    <location>
        <position position="46"/>
    </location>
    <ligand>
        <name>ATP</name>
        <dbReference type="ChEBI" id="CHEBI:30616"/>
    </ligand>
</feature>
<feature type="coiled-coil region" evidence="6">
    <location>
        <begin position="830"/>
        <end position="860"/>
    </location>
</feature>
<dbReference type="InterPro" id="IPR017441">
    <property type="entry name" value="Protein_kinase_ATP_BS"/>
</dbReference>
<sequence length="1191" mass="130810">MTSDEPFLPGTILAGRYQVRRELGRGGMGIVYLCRDLVVDERVALKLLCRPGARNRPEDAWWFQEEARALAGLSHPAIVRARDFGALPDGTPFLAMDAVPGRSMHEWLYLAKVNEEPLPWPILWKMVDHVLGALAHAHARGVIHGDLKPSNVLLDMPPEGEPTVHVLDLGLAWLVQDRIDHRLDGSRETAPTVRWGAGTPGWMAPEQIRFAAPHVGPPTDLYSLGCILYACLANKEVYEGTNDELLQQHRSAPIPEVPLLPGVPTDVGRFVKRLLAKRPWNRFDFAGDARRVWKRFETSDGGVLATPLPATLITSGRIPPSRKELLTPDLLEPPDSEEEAPLSVSSSGLLNLRPSPFVARTGERARLMELVAEVVDSPKPVHKFVLLAGEAGVGKSRLCEWLCEEVHERALLVPLRARYRRISAPLDGVVGAVTQHYRLERAERDIIEKVLMNVWEVSSEDEVGKTWVAAAAEWMRPTPAGSNAVGPTGKRFRLDRPELRWLVIRKTLERVGRDRPVLIWLDDLHYASQSTFDSLMTLHRDSPMLGLMVVATARSEAVETDPAAAARLEEILKGWSGERLDVAPLNAAQMNTLLRETLPLDEAAAEAAATRSKGNPLFALQLLHAWAGGGHLALRAGKYYVPRPAMAVQAATTAELWEERLAALPEVLRHGARAAAALGGDMRREVLLLFFETLGLPALQSIAAMQRAQILLATGDRLRWPHALLQEHLLAQLFQQPDASPVFRAAADALARHPAGANRRILRHRAVSLIRAGDLEAAADLIHKHVAELWQSSRDVSATLRDLAVLETRPSNESRPALTGARLGMHLRYRAEAQRLAGRLDDARRDAEEAKRLFEHAGDEENQAHCLRLLGHIASDLGGEAQGRKLVAKALSLFEKLGHAQGQVQCEVLLGEIDYLLGDHARARAVLASCAARAAELGDRLGRAQSLLLQGIVEQAAPGSSTDTVRGLLASARADFDAIGYRLGMAQCELALAHAEHRLGDLAASHEIVISTRQSFRDLANPRGEGGCERLLSMLAFDRDDAALAQEHAEAASRIFERLGDPWGHVEARVLFAQIALGRGDVAQAREHLEACDGLAISEAEPRQHRHLTQAWLACHEGRFHEGAKEMEAARGAFKDSRMGDHTPQLLARFARMGWPRPAGSRVNGWLRAIGRDQDDGDRASETPTAPDVTT</sequence>
<dbReference type="PROSITE" id="PS50011">
    <property type="entry name" value="PROTEIN_KINASE_DOM"/>
    <property type="match status" value="1"/>
</dbReference>
<feature type="compositionally biased region" description="Basic and acidic residues" evidence="7">
    <location>
        <begin position="1170"/>
        <end position="1181"/>
    </location>
</feature>
<feature type="region of interest" description="Disordered" evidence="7">
    <location>
        <begin position="1169"/>
        <end position="1191"/>
    </location>
</feature>
<comment type="caution">
    <text evidence="9">The sequence shown here is derived from an EMBL/GenBank/DDBJ whole genome shotgun (WGS) entry which is preliminary data.</text>
</comment>
<dbReference type="Gene3D" id="3.40.50.300">
    <property type="entry name" value="P-loop containing nucleotide triphosphate hydrolases"/>
    <property type="match status" value="1"/>
</dbReference>
<dbReference type="AlphaFoldDB" id="A0A017T7X9"/>
<dbReference type="PANTHER" id="PTHR43289:SF34">
    <property type="entry name" value="SERINE_THREONINE-PROTEIN KINASE YBDM-RELATED"/>
    <property type="match status" value="1"/>
</dbReference>
<evidence type="ECO:0000256" key="3">
    <source>
        <dbReference type="ARBA" id="ARBA00022777"/>
    </source>
</evidence>
<evidence type="ECO:0000256" key="7">
    <source>
        <dbReference type="SAM" id="MobiDB-lite"/>
    </source>
</evidence>
<keyword evidence="1" id="KW-0808">Transferase</keyword>
<dbReference type="GO" id="GO:0005524">
    <property type="term" value="F:ATP binding"/>
    <property type="evidence" value="ECO:0007669"/>
    <property type="project" value="UniProtKB-UniRule"/>
</dbReference>
<dbReference type="PROSITE" id="PS00107">
    <property type="entry name" value="PROTEIN_KINASE_ATP"/>
    <property type="match status" value="1"/>
</dbReference>
<keyword evidence="10" id="KW-1185">Reference proteome</keyword>
<evidence type="ECO:0000313" key="10">
    <source>
        <dbReference type="Proteomes" id="UP000019678"/>
    </source>
</evidence>
<reference evidence="9 10" key="1">
    <citation type="submission" date="2013-05" db="EMBL/GenBank/DDBJ databases">
        <title>Genome assembly of Chondromyces apiculatus DSM 436.</title>
        <authorList>
            <person name="Sharma G."/>
            <person name="Khatri I."/>
            <person name="Kaur C."/>
            <person name="Mayilraj S."/>
            <person name="Subramanian S."/>
        </authorList>
    </citation>
    <scope>NUCLEOTIDE SEQUENCE [LARGE SCALE GENOMIC DNA]</scope>
    <source>
        <strain evidence="9 10">DSM 436</strain>
    </source>
</reference>
<keyword evidence="6" id="KW-0175">Coiled coil</keyword>
<protein>
    <recommendedName>
        <fullName evidence="8">Protein kinase domain-containing protein</fullName>
    </recommendedName>
</protein>
<evidence type="ECO:0000256" key="4">
    <source>
        <dbReference type="ARBA" id="ARBA00022840"/>
    </source>
</evidence>
<dbReference type="SMART" id="SM00220">
    <property type="entry name" value="S_TKc"/>
    <property type="match status" value="1"/>
</dbReference>
<dbReference type="PANTHER" id="PTHR43289">
    <property type="entry name" value="MITOGEN-ACTIVATED PROTEIN KINASE KINASE KINASE 20-RELATED"/>
    <property type="match status" value="1"/>
</dbReference>
<dbReference type="InterPro" id="IPR000719">
    <property type="entry name" value="Prot_kinase_dom"/>
</dbReference>
<organism evidence="9 10">
    <name type="scientific">Chondromyces apiculatus DSM 436</name>
    <dbReference type="NCBI Taxonomy" id="1192034"/>
    <lineage>
        <taxon>Bacteria</taxon>
        <taxon>Pseudomonadati</taxon>
        <taxon>Myxococcota</taxon>
        <taxon>Polyangia</taxon>
        <taxon>Polyangiales</taxon>
        <taxon>Polyangiaceae</taxon>
        <taxon>Chondromyces</taxon>
    </lineage>
</organism>
<dbReference type="RefSeq" id="WP_052375418.1">
    <property type="nucleotide sequence ID" value="NZ_ASRX01000024.1"/>
</dbReference>
<gene>
    <name evidence="9" type="ORF">CAP_3295</name>
</gene>
<dbReference type="OrthoDB" id="5477118at2"/>
<dbReference type="Pfam" id="PF13191">
    <property type="entry name" value="AAA_16"/>
    <property type="match status" value="1"/>
</dbReference>
<evidence type="ECO:0000256" key="5">
    <source>
        <dbReference type="PROSITE-ProRule" id="PRU10141"/>
    </source>
</evidence>
<evidence type="ECO:0000259" key="8">
    <source>
        <dbReference type="PROSITE" id="PS50011"/>
    </source>
</evidence>
<evidence type="ECO:0000313" key="9">
    <source>
        <dbReference type="EMBL" id="EYF05378.1"/>
    </source>
</evidence>
<dbReference type="Proteomes" id="UP000019678">
    <property type="component" value="Unassembled WGS sequence"/>
</dbReference>
<dbReference type="Pfam" id="PF00069">
    <property type="entry name" value="Pkinase"/>
    <property type="match status" value="1"/>
</dbReference>
<feature type="domain" description="Protein kinase" evidence="8">
    <location>
        <begin position="17"/>
        <end position="294"/>
    </location>
</feature>
<dbReference type="PROSITE" id="PS00108">
    <property type="entry name" value="PROTEIN_KINASE_ST"/>
    <property type="match status" value="1"/>
</dbReference>
<evidence type="ECO:0000256" key="2">
    <source>
        <dbReference type="ARBA" id="ARBA00022741"/>
    </source>
</evidence>
<dbReference type="SUPFAM" id="SSF56112">
    <property type="entry name" value="Protein kinase-like (PK-like)"/>
    <property type="match status" value="1"/>
</dbReference>
<keyword evidence="3" id="KW-0418">Kinase</keyword>
<dbReference type="eggNOG" id="COG0515">
    <property type="taxonomic scope" value="Bacteria"/>
</dbReference>
<dbReference type="Gene3D" id="3.30.200.20">
    <property type="entry name" value="Phosphorylase Kinase, domain 1"/>
    <property type="match status" value="1"/>
</dbReference>
<dbReference type="Gene3D" id="1.10.510.10">
    <property type="entry name" value="Transferase(Phosphotransferase) domain 1"/>
    <property type="match status" value="1"/>
</dbReference>
<dbReference type="CDD" id="cd14014">
    <property type="entry name" value="STKc_PknB_like"/>
    <property type="match status" value="1"/>
</dbReference>
<evidence type="ECO:0000256" key="1">
    <source>
        <dbReference type="ARBA" id="ARBA00022679"/>
    </source>
</evidence>
<evidence type="ECO:0000256" key="6">
    <source>
        <dbReference type="SAM" id="Coils"/>
    </source>
</evidence>
<dbReference type="InterPro" id="IPR027417">
    <property type="entry name" value="P-loop_NTPase"/>
</dbReference>
<dbReference type="STRING" id="1192034.CAP_3295"/>
<dbReference type="Gene3D" id="1.25.40.10">
    <property type="entry name" value="Tetratricopeptide repeat domain"/>
    <property type="match status" value="2"/>
</dbReference>
<dbReference type="SUPFAM" id="SSF48452">
    <property type="entry name" value="TPR-like"/>
    <property type="match status" value="1"/>
</dbReference>
<dbReference type="SUPFAM" id="SSF52540">
    <property type="entry name" value="P-loop containing nucleoside triphosphate hydrolases"/>
    <property type="match status" value="1"/>
</dbReference>
<keyword evidence="4 5" id="KW-0067">ATP-binding</keyword>
<dbReference type="InterPro" id="IPR011990">
    <property type="entry name" value="TPR-like_helical_dom_sf"/>
</dbReference>
<name>A0A017T7X9_9BACT</name>
<dbReference type="InterPro" id="IPR011009">
    <property type="entry name" value="Kinase-like_dom_sf"/>
</dbReference>
<dbReference type="EMBL" id="ASRX01000024">
    <property type="protein sequence ID" value="EYF05378.1"/>
    <property type="molecule type" value="Genomic_DNA"/>
</dbReference>
<feature type="compositionally biased region" description="Polar residues" evidence="7">
    <location>
        <begin position="1182"/>
        <end position="1191"/>
    </location>
</feature>
<dbReference type="GO" id="GO:0004674">
    <property type="term" value="F:protein serine/threonine kinase activity"/>
    <property type="evidence" value="ECO:0007669"/>
    <property type="project" value="TreeGrafter"/>
</dbReference>
<accession>A0A017T7X9</accession>
<dbReference type="InterPro" id="IPR041664">
    <property type="entry name" value="AAA_16"/>
</dbReference>
<keyword evidence="2 5" id="KW-0547">Nucleotide-binding</keyword>
<dbReference type="InterPro" id="IPR008271">
    <property type="entry name" value="Ser/Thr_kinase_AS"/>
</dbReference>
<proteinExistence type="predicted"/>